<dbReference type="EMBL" id="CYHC01000003">
    <property type="protein sequence ID" value="CUA86780.1"/>
    <property type="molecule type" value="Genomic_DNA"/>
</dbReference>
<feature type="domain" description="HTH marR-type" evidence="4">
    <location>
        <begin position="63"/>
        <end position="121"/>
    </location>
</feature>
<dbReference type="Gene3D" id="1.10.10.10">
    <property type="entry name" value="Winged helix-like DNA-binding domain superfamily/Winged helix DNA-binding domain"/>
    <property type="match status" value="1"/>
</dbReference>
<dbReference type="InterPro" id="IPR036390">
    <property type="entry name" value="WH_DNA-bd_sf"/>
</dbReference>
<name>A0ABM9U2G9_9HYPH</name>
<dbReference type="Pfam" id="PF12802">
    <property type="entry name" value="MarR_2"/>
    <property type="match status" value="1"/>
</dbReference>
<evidence type="ECO:0000313" key="6">
    <source>
        <dbReference type="Proteomes" id="UP000182178"/>
    </source>
</evidence>
<comment type="caution">
    <text evidence="5">The sequence shown here is derived from an EMBL/GenBank/DDBJ whole genome shotgun (WGS) entry which is preliminary data.</text>
</comment>
<organism evidence="5 6">
    <name type="scientific">Chelatococcus sambhunathii</name>
    <dbReference type="NCBI Taxonomy" id="363953"/>
    <lineage>
        <taxon>Bacteria</taxon>
        <taxon>Pseudomonadati</taxon>
        <taxon>Pseudomonadota</taxon>
        <taxon>Alphaproteobacteria</taxon>
        <taxon>Hyphomicrobiales</taxon>
        <taxon>Chelatococcaceae</taxon>
        <taxon>Chelatococcus</taxon>
    </lineage>
</organism>
<dbReference type="InterPro" id="IPR011991">
    <property type="entry name" value="ArsR-like_HTH"/>
</dbReference>
<evidence type="ECO:0000256" key="1">
    <source>
        <dbReference type="ARBA" id="ARBA00023015"/>
    </source>
</evidence>
<dbReference type="InterPro" id="IPR052362">
    <property type="entry name" value="HTH-GbsR_regulator"/>
</dbReference>
<dbReference type="InterPro" id="IPR000835">
    <property type="entry name" value="HTH_MarR-typ"/>
</dbReference>
<gene>
    <name evidence="5" type="ORF">Ga0061061_10315</name>
</gene>
<evidence type="ECO:0000259" key="4">
    <source>
        <dbReference type="Pfam" id="PF12802"/>
    </source>
</evidence>
<dbReference type="PANTHER" id="PTHR38465:SF1">
    <property type="entry name" value="HTH-TYPE TRANSCRIPTIONAL REGULATOR MJ1563-RELATED"/>
    <property type="match status" value="1"/>
</dbReference>
<keyword evidence="1" id="KW-0805">Transcription regulation</keyword>
<dbReference type="PANTHER" id="PTHR38465">
    <property type="entry name" value="HTH-TYPE TRANSCRIPTIONAL REGULATOR MJ1563-RELATED"/>
    <property type="match status" value="1"/>
</dbReference>
<protein>
    <submittedName>
        <fullName evidence="5">DNA-binding transcriptional regulator GbsR, MarR family</fullName>
    </submittedName>
</protein>
<evidence type="ECO:0000256" key="2">
    <source>
        <dbReference type="ARBA" id="ARBA00023125"/>
    </source>
</evidence>
<evidence type="ECO:0000313" key="5">
    <source>
        <dbReference type="EMBL" id="CUA86780.1"/>
    </source>
</evidence>
<reference evidence="5 6" key="1">
    <citation type="submission" date="2015-08" db="EMBL/GenBank/DDBJ databases">
        <authorList>
            <person name="Varghese N."/>
        </authorList>
    </citation>
    <scope>NUCLEOTIDE SEQUENCE [LARGE SCALE GENOMIC DNA]</scope>
    <source>
        <strain evidence="5 6">DSM 18167</strain>
    </source>
</reference>
<evidence type="ECO:0000256" key="3">
    <source>
        <dbReference type="ARBA" id="ARBA00023163"/>
    </source>
</evidence>
<dbReference type="InterPro" id="IPR036388">
    <property type="entry name" value="WH-like_DNA-bd_sf"/>
</dbReference>
<keyword evidence="6" id="KW-1185">Reference proteome</keyword>
<dbReference type="CDD" id="cd00090">
    <property type="entry name" value="HTH_ARSR"/>
    <property type="match status" value="1"/>
</dbReference>
<accession>A0ABM9U2G9</accession>
<dbReference type="SUPFAM" id="SSF46785">
    <property type="entry name" value="Winged helix' DNA-binding domain"/>
    <property type="match status" value="1"/>
</dbReference>
<dbReference type="Proteomes" id="UP000182178">
    <property type="component" value="Unassembled WGS sequence"/>
</dbReference>
<keyword evidence="3" id="KW-0804">Transcription</keyword>
<dbReference type="GO" id="GO:0003677">
    <property type="term" value="F:DNA binding"/>
    <property type="evidence" value="ECO:0007669"/>
    <property type="project" value="UniProtKB-KW"/>
</dbReference>
<sequence>MLRLTLPPRRRVPKNIRTCAYTTSCVYNFQKFLKLMLGCAVMNLPPLVQSFVLHFGEMGSRWGINRTVGQIYALLYVSPQPLCADQIVEALGISRSNVSMSLRELQAWNLVLLKHRPDDRRDFFTTPDDVWQILRTLAEERKKREIDPTLSVLREILMQKPGNDDERFAQERMAEMHGLIERLTTWYDDVKQLDTDRLAMLLGLGSRVTKFLEAKDRIVSIARRKPAARERRE</sequence>
<proteinExistence type="predicted"/>
<keyword evidence="2 5" id="KW-0238">DNA-binding</keyword>